<evidence type="ECO:0000256" key="1">
    <source>
        <dbReference type="SAM" id="SignalP"/>
    </source>
</evidence>
<dbReference type="Proteomes" id="UP000271937">
    <property type="component" value="Unassembled WGS sequence"/>
</dbReference>
<reference evidence="3 4" key="1">
    <citation type="submission" date="2018-11" db="EMBL/GenBank/DDBJ databases">
        <title>Flavobacterium sp. nov., YIM 102600 draft genome.</title>
        <authorList>
            <person name="Li G."/>
            <person name="Jiang Y."/>
        </authorList>
    </citation>
    <scope>NUCLEOTIDE SEQUENCE [LARGE SCALE GENOMIC DNA]</scope>
    <source>
        <strain evidence="3 4">YIM 102600</strain>
    </source>
</reference>
<organism evidence="3 4">
    <name type="scientific">Flavobacterium macacae</name>
    <dbReference type="NCBI Taxonomy" id="2488993"/>
    <lineage>
        <taxon>Bacteria</taxon>
        <taxon>Pseudomonadati</taxon>
        <taxon>Bacteroidota</taxon>
        <taxon>Flavobacteriia</taxon>
        <taxon>Flavobacteriales</taxon>
        <taxon>Flavobacteriaceae</taxon>
        <taxon>Flavobacterium</taxon>
    </lineage>
</organism>
<keyword evidence="1" id="KW-0732">Signal</keyword>
<feature type="chain" id="PRO_5018164135" evidence="1">
    <location>
        <begin position="21"/>
        <end position="416"/>
    </location>
</feature>
<protein>
    <submittedName>
        <fullName evidence="3">DUF5103 domain-containing protein</fullName>
    </submittedName>
</protein>
<name>A0A3P3W5U0_9FLAO</name>
<keyword evidence="4" id="KW-1185">Reference proteome</keyword>
<evidence type="ECO:0000313" key="4">
    <source>
        <dbReference type="Proteomes" id="UP000271937"/>
    </source>
</evidence>
<dbReference type="InterPro" id="IPR031345">
    <property type="entry name" value="T9SS_Plug_N"/>
</dbReference>
<dbReference type="EMBL" id="RQVR01000017">
    <property type="protein sequence ID" value="RRJ89356.1"/>
    <property type="molecule type" value="Genomic_DNA"/>
</dbReference>
<evidence type="ECO:0000313" key="3">
    <source>
        <dbReference type="EMBL" id="RRJ89356.1"/>
    </source>
</evidence>
<dbReference type="AlphaFoldDB" id="A0A3P3W5U0"/>
<comment type="caution">
    <text evidence="3">The sequence shown here is derived from an EMBL/GenBank/DDBJ whole genome shotgun (WGS) entry which is preliminary data.</text>
</comment>
<accession>A0A3P3W5U0</accession>
<feature type="signal peptide" evidence="1">
    <location>
        <begin position="1"/>
        <end position="20"/>
    </location>
</feature>
<gene>
    <name evidence="3" type="ORF">EG849_12970</name>
</gene>
<sequence>MYKKYLAAFLSFFTFTILTAQVQTEVAPPFNIKTVSFVQSGQNVIPIFPLNEGFQLQFDDLFGNEANYYYEIIHCNYDWTPSQLVKSEYIQGFDNQRIQDYENSFNTLQLYSHYRLAFPNKFTQFRVTGNYILKILNEDQEVVFSRKFILYEDLVGVPLQVKRARDVRDINFMHNLDFSIKTAAINFINPLQNVKVTLLQNGNFNTAINNIKPQYTIGNDLIYKYDKETQFWAGNEFLYFDNKEIRAVANNINYIESKELYNTHLYPNKARGNQIYTFNPDVNGNFVVRNLYVQNNQIEADYAWVFFLLDAPAYFGKNDIYINGMFNNYALNEENKMEFNKKTGMFEKAMLIKQGFTNFQYIIADKSKKIDNANSIDGNFYQTLNDYQAIVYYRGVNERYDRVIGKGTASSENIVN</sequence>
<proteinExistence type="predicted"/>
<feature type="domain" description="Type 9 secretion system plug protein N-terminal" evidence="2">
    <location>
        <begin position="32"/>
        <end position="152"/>
    </location>
</feature>
<evidence type="ECO:0000259" key="2">
    <source>
        <dbReference type="Pfam" id="PF17116"/>
    </source>
</evidence>
<dbReference type="Pfam" id="PF17116">
    <property type="entry name" value="T9SS_plug_1st"/>
    <property type="match status" value="1"/>
</dbReference>
<dbReference type="RefSeq" id="WP_125013523.1">
    <property type="nucleotide sequence ID" value="NZ_RQVR01000017.1"/>
</dbReference>
<dbReference type="OrthoDB" id="1522602at2"/>